<keyword evidence="6" id="KW-0479">Metal-binding</keyword>
<gene>
    <name evidence="12" type="ORF">KUV26_03445</name>
</gene>
<evidence type="ECO:0000313" key="12">
    <source>
        <dbReference type="EMBL" id="MBY6138481.1"/>
    </source>
</evidence>
<dbReference type="EMBL" id="JAHVJA010000001">
    <property type="protein sequence ID" value="MBY6138481.1"/>
    <property type="molecule type" value="Genomic_DNA"/>
</dbReference>
<dbReference type="RefSeq" id="WP_222507310.1">
    <property type="nucleotide sequence ID" value="NZ_JAHVJA010000001.1"/>
</dbReference>
<keyword evidence="8" id="KW-0460">Magnesium</keyword>
<evidence type="ECO:0000256" key="2">
    <source>
        <dbReference type="ARBA" id="ARBA00004496"/>
    </source>
</evidence>
<evidence type="ECO:0000256" key="3">
    <source>
        <dbReference type="ARBA" id="ARBA00007958"/>
    </source>
</evidence>
<comment type="similarity">
    <text evidence="3">Belongs to the HAD-like hydrolase superfamily.</text>
</comment>
<evidence type="ECO:0000256" key="11">
    <source>
        <dbReference type="ARBA" id="ARBA00047820"/>
    </source>
</evidence>
<reference evidence="12 13" key="1">
    <citation type="submission" date="2021-06" db="EMBL/GenBank/DDBJ databases">
        <title>50 bacteria genomes isolated from Dapeng, Shenzhen, China.</title>
        <authorList>
            <person name="Zheng W."/>
            <person name="Yu S."/>
            <person name="Huang Y."/>
        </authorList>
    </citation>
    <scope>NUCLEOTIDE SEQUENCE [LARGE SCALE GENOMIC DNA]</scope>
    <source>
        <strain evidence="12 13">DP1N14-2</strain>
    </source>
</reference>
<comment type="caution">
    <text evidence="12">The sequence shown here is derived from an EMBL/GenBank/DDBJ whole genome shotgun (WGS) entry which is preliminary data.</text>
</comment>
<dbReference type="PANTHER" id="PTHR19288:SF44">
    <property type="entry name" value="PHOSPHOLYSINE PHOSPHOHISTIDINE INORGANIC PYROPHOSPHATE PHOSPHATASE"/>
    <property type="match status" value="1"/>
</dbReference>
<evidence type="ECO:0000256" key="10">
    <source>
        <dbReference type="ARBA" id="ARBA00039357"/>
    </source>
</evidence>
<dbReference type="Gene3D" id="3.40.50.1000">
    <property type="entry name" value="HAD superfamily/HAD-like"/>
    <property type="match status" value="2"/>
</dbReference>
<evidence type="ECO:0000256" key="9">
    <source>
        <dbReference type="ARBA" id="ARBA00037258"/>
    </source>
</evidence>
<dbReference type="InterPro" id="IPR006439">
    <property type="entry name" value="HAD-SF_hydro_IA"/>
</dbReference>
<dbReference type="InterPro" id="IPR023214">
    <property type="entry name" value="HAD_sf"/>
</dbReference>
<keyword evidence="13" id="KW-1185">Reference proteome</keyword>
<dbReference type="Pfam" id="PF13242">
    <property type="entry name" value="Hydrolase_like"/>
    <property type="match status" value="1"/>
</dbReference>
<evidence type="ECO:0000256" key="6">
    <source>
        <dbReference type="ARBA" id="ARBA00022723"/>
    </source>
</evidence>
<accession>A0ABS7NB99</accession>
<evidence type="ECO:0000256" key="7">
    <source>
        <dbReference type="ARBA" id="ARBA00022801"/>
    </source>
</evidence>
<evidence type="ECO:0000256" key="4">
    <source>
        <dbReference type="ARBA" id="ARBA00012146"/>
    </source>
</evidence>
<protein>
    <recommendedName>
        <fullName evidence="10">Phospholysine phosphohistidine inorganic pyrophosphate phosphatase</fullName>
        <ecNumber evidence="4">3.6.1.1</ecNumber>
    </recommendedName>
</protein>
<evidence type="ECO:0000256" key="8">
    <source>
        <dbReference type="ARBA" id="ARBA00022842"/>
    </source>
</evidence>
<name>A0ABS7NB99_9RHOB</name>
<dbReference type="InterPro" id="IPR006355">
    <property type="entry name" value="LHPP/HDHD2"/>
</dbReference>
<dbReference type="Pfam" id="PF13344">
    <property type="entry name" value="Hydrolase_6"/>
    <property type="match status" value="1"/>
</dbReference>
<dbReference type="InterPro" id="IPR036412">
    <property type="entry name" value="HAD-like_sf"/>
</dbReference>
<comment type="cofactor">
    <cofactor evidence="1">
        <name>Mg(2+)</name>
        <dbReference type="ChEBI" id="CHEBI:18420"/>
    </cofactor>
</comment>
<proteinExistence type="inferred from homology"/>
<comment type="subcellular location">
    <subcellularLocation>
        <location evidence="2">Cytoplasm</location>
    </subcellularLocation>
</comment>
<comment type="catalytic activity">
    <reaction evidence="11">
        <text>diphosphate + H2O = 2 phosphate + H(+)</text>
        <dbReference type="Rhea" id="RHEA:24576"/>
        <dbReference type="ChEBI" id="CHEBI:15377"/>
        <dbReference type="ChEBI" id="CHEBI:15378"/>
        <dbReference type="ChEBI" id="CHEBI:33019"/>
        <dbReference type="ChEBI" id="CHEBI:43474"/>
        <dbReference type="EC" id="3.6.1.1"/>
    </reaction>
</comment>
<dbReference type="InterPro" id="IPR006357">
    <property type="entry name" value="HAD-SF_hydro_IIA"/>
</dbReference>
<evidence type="ECO:0000256" key="1">
    <source>
        <dbReference type="ARBA" id="ARBA00001946"/>
    </source>
</evidence>
<dbReference type="Proteomes" id="UP000766629">
    <property type="component" value="Unassembled WGS sequence"/>
</dbReference>
<dbReference type="NCBIfam" id="TIGR01549">
    <property type="entry name" value="HAD-SF-IA-v1"/>
    <property type="match status" value="1"/>
</dbReference>
<sequence>MAQTVLLDVSGVLYQGSTVIPGAIDALSKLRSAGWQVRCVTNSTRQPKRRIVGKLQDMGFSLRPEEVFTPVAAALAWLDRTGHSPHLLVHPALEEEFRDCKTGGPPAVVVGDAGQAFTYENMNRAFRLLNGGAPLLALANNRIFLNDDGELSLDAGSFVKALTFASGAEPRLCGKPDPEFFRAAAASAGCPPQQAAMIGDDAESDVAGALAAGLAAGYLVRTGKYRDGDETRYNPAPTALAADVLEAVEGILERNGA</sequence>
<dbReference type="NCBIfam" id="TIGR01458">
    <property type="entry name" value="HAD-SF-IIA-hyp3"/>
    <property type="match status" value="1"/>
</dbReference>
<dbReference type="NCBIfam" id="TIGR01460">
    <property type="entry name" value="HAD-SF-IIA"/>
    <property type="match status" value="1"/>
</dbReference>
<keyword evidence="5" id="KW-0963">Cytoplasm</keyword>
<evidence type="ECO:0000313" key="13">
    <source>
        <dbReference type="Proteomes" id="UP000766629"/>
    </source>
</evidence>
<dbReference type="SUPFAM" id="SSF56784">
    <property type="entry name" value="HAD-like"/>
    <property type="match status" value="1"/>
</dbReference>
<keyword evidence="7 12" id="KW-0378">Hydrolase</keyword>
<dbReference type="EC" id="3.6.1.1" evidence="4"/>
<dbReference type="PANTHER" id="PTHR19288">
    <property type="entry name" value="4-NITROPHENYLPHOSPHATASE-RELATED"/>
    <property type="match status" value="1"/>
</dbReference>
<dbReference type="GO" id="GO:0016787">
    <property type="term" value="F:hydrolase activity"/>
    <property type="evidence" value="ECO:0007669"/>
    <property type="project" value="UniProtKB-KW"/>
</dbReference>
<evidence type="ECO:0000256" key="5">
    <source>
        <dbReference type="ARBA" id="ARBA00022490"/>
    </source>
</evidence>
<organism evidence="12 13">
    <name type="scientific">Leisingera daeponensis</name>
    <dbReference type="NCBI Taxonomy" id="405746"/>
    <lineage>
        <taxon>Bacteria</taxon>
        <taxon>Pseudomonadati</taxon>
        <taxon>Pseudomonadota</taxon>
        <taxon>Alphaproteobacteria</taxon>
        <taxon>Rhodobacterales</taxon>
        <taxon>Roseobacteraceae</taxon>
        <taxon>Leisingera</taxon>
    </lineage>
</organism>
<comment type="function">
    <text evidence="9">Phosphatase that hydrolyzes imidodiphosphate, 3-phosphohistidine and 6-phospholysine. Has broad substrate specificity and can also hydrolyze inorganic diphosphate, but with lower efficiency.</text>
</comment>